<evidence type="ECO:0000256" key="7">
    <source>
        <dbReference type="ARBA" id="ARBA00022840"/>
    </source>
</evidence>
<organism evidence="10 11">
    <name type="scientific">Marixanthomonas spongiae</name>
    <dbReference type="NCBI Taxonomy" id="2174845"/>
    <lineage>
        <taxon>Bacteria</taxon>
        <taxon>Pseudomonadati</taxon>
        <taxon>Bacteroidota</taxon>
        <taxon>Flavobacteriia</taxon>
        <taxon>Flavobacteriales</taxon>
        <taxon>Flavobacteriaceae</taxon>
        <taxon>Marixanthomonas</taxon>
    </lineage>
</organism>
<evidence type="ECO:0000259" key="9">
    <source>
        <dbReference type="Pfam" id="PF00696"/>
    </source>
</evidence>
<feature type="domain" description="Aspartate/glutamate/uridylate kinase" evidence="9">
    <location>
        <begin position="4"/>
        <end position="234"/>
    </location>
</feature>
<dbReference type="PANTHER" id="PTHR43654">
    <property type="entry name" value="GLUTAMATE 5-KINASE"/>
    <property type="match status" value="1"/>
</dbReference>
<dbReference type="InterPro" id="IPR036393">
    <property type="entry name" value="AceGlu_kinase-like_sf"/>
</dbReference>
<keyword evidence="2 8" id="KW-0028">Amino-acid biosynthesis</keyword>
<evidence type="ECO:0000313" key="10">
    <source>
        <dbReference type="EMBL" id="PVW17428.1"/>
    </source>
</evidence>
<dbReference type="GO" id="GO:0055129">
    <property type="term" value="P:L-proline biosynthetic process"/>
    <property type="evidence" value="ECO:0007669"/>
    <property type="project" value="UniProtKB-UniRule"/>
</dbReference>
<dbReference type="HAMAP" id="MF_00456">
    <property type="entry name" value="ProB"/>
    <property type="match status" value="1"/>
</dbReference>
<evidence type="ECO:0000256" key="5">
    <source>
        <dbReference type="ARBA" id="ARBA00022741"/>
    </source>
</evidence>
<dbReference type="InterPro" id="IPR001057">
    <property type="entry name" value="Glu/AcGlu_kinase"/>
</dbReference>
<feature type="binding site" evidence="8">
    <location>
        <position position="148"/>
    </location>
    <ligand>
        <name>substrate</name>
    </ligand>
</feature>
<dbReference type="AlphaFoldDB" id="A0A2U0I8M0"/>
<keyword evidence="7 8" id="KW-0067">ATP-binding</keyword>
<dbReference type="UniPathway" id="UPA00098">
    <property type="reaction ID" value="UER00359"/>
</dbReference>
<comment type="subcellular location">
    <subcellularLocation>
        <location evidence="8">Cytoplasm</location>
    </subcellularLocation>
</comment>
<dbReference type="PIRSF" id="PIRSF000729">
    <property type="entry name" value="GK"/>
    <property type="match status" value="1"/>
</dbReference>
<evidence type="ECO:0000256" key="1">
    <source>
        <dbReference type="ARBA" id="ARBA00022490"/>
    </source>
</evidence>
<dbReference type="OrthoDB" id="9804434at2"/>
<sequence>MSKKRVVIKVGTNVMTNKDNRIVGPILNELVRQIAELYENDIEPILVSSGSAIAGKEVLGDCSAEDPSTRRQIFSAVGQPRMMRHYYSLFHDHGMRCAQVLATKRDFAPGRHRENMITCYEGLMSEGVVPIANEDDAVSLKMSMFSDNDELASLVAELVQADALILLTDTDGLYTGHPDDDDSEKLTQVRHNQNVEKYVQKNEKGEGEGRGGMKSKLKIAKETARKDIPTFIANGKRKNVIVELLEGKDVGTRFYA</sequence>
<keyword evidence="5 8" id="KW-0547">Nucleotide-binding</keyword>
<comment type="caution">
    <text evidence="10">The sequence shown here is derived from an EMBL/GenBank/DDBJ whole genome shotgun (WGS) entry which is preliminary data.</text>
</comment>
<reference evidence="10 11" key="1">
    <citation type="submission" date="2018-04" db="EMBL/GenBank/DDBJ databases">
        <title>Marixanthomonas spongiae HN-E44 sp. nov., isolated from a marine sponge.</title>
        <authorList>
            <person name="Luo L."/>
            <person name="Zhuang L."/>
        </authorList>
    </citation>
    <scope>NUCLEOTIDE SEQUENCE [LARGE SCALE GENOMIC DNA]</scope>
    <source>
        <strain evidence="10 11">HN-E44</strain>
    </source>
</reference>
<feature type="binding site" evidence="8">
    <location>
        <position position="9"/>
    </location>
    <ligand>
        <name>ATP</name>
        <dbReference type="ChEBI" id="CHEBI:30616"/>
    </ligand>
</feature>
<dbReference type="PANTHER" id="PTHR43654:SF1">
    <property type="entry name" value="ISOPENTENYL PHOSPHATE KINASE"/>
    <property type="match status" value="1"/>
</dbReference>
<protein>
    <recommendedName>
        <fullName evidence="8">Glutamate 5-kinase</fullName>
        <ecNumber evidence="8">2.7.2.11</ecNumber>
    </recommendedName>
    <alternativeName>
        <fullName evidence="8">Gamma-glutamyl kinase</fullName>
        <shortName evidence="8">GK</shortName>
    </alternativeName>
</protein>
<dbReference type="PRINTS" id="PR00474">
    <property type="entry name" value="GLU5KINASE"/>
</dbReference>
<keyword evidence="3 8" id="KW-0641">Proline biosynthesis</keyword>
<comment type="similarity">
    <text evidence="8">Belongs to the glutamate 5-kinase family.</text>
</comment>
<dbReference type="GO" id="GO:0004349">
    <property type="term" value="F:glutamate 5-kinase activity"/>
    <property type="evidence" value="ECO:0007669"/>
    <property type="project" value="UniProtKB-UniRule"/>
</dbReference>
<comment type="pathway">
    <text evidence="8">Amino-acid biosynthesis; L-proline biosynthesis; L-glutamate 5-semialdehyde from L-glutamate: step 1/2.</text>
</comment>
<keyword evidence="11" id="KW-1185">Reference proteome</keyword>
<dbReference type="GO" id="GO:0005829">
    <property type="term" value="C:cytosol"/>
    <property type="evidence" value="ECO:0007669"/>
    <property type="project" value="TreeGrafter"/>
</dbReference>
<dbReference type="CDD" id="cd04242">
    <property type="entry name" value="AAK_G5K_ProB"/>
    <property type="match status" value="1"/>
</dbReference>
<dbReference type="InterPro" id="IPR001048">
    <property type="entry name" value="Asp/Glu/Uridylate_kinase"/>
</dbReference>
<dbReference type="EC" id="2.7.2.11" evidence="8"/>
<feature type="binding site" evidence="8">
    <location>
        <position position="136"/>
    </location>
    <ligand>
        <name>substrate</name>
    </ligand>
</feature>
<keyword evidence="1 8" id="KW-0963">Cytoplasm</keyword>
<evidence type="ECO:0000313" key="11">
    <source>
        <dbReference type="Proteomes" id="UP000245962"/>
    </source>
</evidence>
<evidence type="ECO:0000256" key="6">
    <source>
        <dbReference type="ARBA" id="ARBA00022777"/>
    </source>
</evidence>
<evidence type="ECO:0000256" key="3">
    <source>
        <dbReference type="ARBA" id="ARBA00022650"/>
    </source>
</evidence>
<accession>A0A2U0I8M0</accession>
<dbReference type="Gene3D" id="3.40.1160.10">
    <property type="entry name" value="Acetylglutamate kinase-like"/>
    <property type="match status" value="1"/>
</dbReference>
<dbReference type="FunFam" id="3.40.1160.10:FF:000006">
    <property type="entry name" value="Glutamate 5-kinase"/>
    <property type="match status" value="1"/>
</dbReference>
<dbReference type="Proteomes" id="UP000245962">
    <property type="component" value="Unassembled WGS sequence"/>
</dbReference>
<keyword evidence="6 8" id="KW-0418">Kinase</keyword>
<feature type="binding site" evidence="8">
    <location>
        <position position="49"/>
    </location>
    <ligand>
        <name>substrate</name>
    </ligand>
</feature>
<comment type="catalytic activity">
    <reaction evidence="8">
        <text>L-glutamate + ATP = L-glutamyl 5-phosphate + ADP</text>
        <dbReference type="Rhea" id="RHEA:14877"/>
        <dbReference type="ChEBI" id="CHEBI:29985"/>
        <dbReference type="ChEBI" id="CHEBI:30616"/>
        <dbReference type="ChEBI" id="CHEBI:58274"/>
        <dbReference type="ChEBI" id="CHEBI:456216"/>
        <dbReference type="EC" id="2.7.2.11"/>
    </reaction>
</comment>
<keyword evidence="4 8" id="KW-0808">Transferase</keyword>
<dbReference type="Pfam" id="PF00696">
    <property type="entry name" value="AA_kinase"/>
    <property type="match status" value="1"/>
</dbReference>
<evidence type="ECO:0000256" key="8">
    <source>
        <dbReference type="HAMAP-Rule" id="MF_00456"/>
    </source>
</evidence>
<dbReference type="InterPro" id="IPR041739">
    <property type="entry name" value="G5K_ProB"/>
</dbReference>
<dbReference type="SUPFAM" id="SSF53633">
    <property type="entry name" value="Carbamate kinase-like"/>
    <property type="match status" value="1"/>
</dbReference>
<evidence type="ECO:0000256" key="2">
    <source>
        <dbReference type="ARBA" id="ARBA00022605"/>
    </source>
</evidence>
<comment type="caution">
    <text evidence="8">Lacks conserved residue(s) required for the propagation of feature annotation.</text>
</comment>
<dbReference type="InterPro" id="IPR005715">
    <property type="entry name" value="Glu_5kinase/COase_Synthase"/>
</dbReference>
<dbReference type="RefSeq" id="WP_116693174.1">
    <property type="nucleotide sequence ID" value="NZ_QEHR01000001.1"/>
</dbReference>
<feature type="binding site" evidence="8">
    <location>
        <begin position="168"/>
        <end position="169"/>
    </location>
    <ligand>
        <name>ATP</name>
        <dbReference type="ChEBI" id="CHEBI:30616"/>
    </ligand>
</feature>
<dbReference type="InterPro" id="IPR011529">
    <property type="entry name" value="Glu_5kinase"/>
</dbReference>
<name>A0A2U0I8M0_9FLAO</name>
<proteinExistence type="inferred from homology"/>
<dbReference type="NCBIfam" id="TIGR01027">
    <property type="entry name" value="proB"/>
    <property type="match status" value="1"/>
</dbReference>
<comment type="function">
    <text evidence="8">Catalyzes the transfer of a phosphate group to glutamate to form L-glutamate 5-phosphate.</text>
</comment>
<evidence type="ECO:0000256" key="4">
    <source>
        <dbReference type="ARBA" id="ARBA00022679"/>
    </source>
</evidence>
<dbReference type="GO" id="GO:0005524">
    <property type="term" value="F:ATP binding"/>
    <property type="evidence" value="ECO:0007669"/>
    <property type="project" value="UniProtKB-KW"/>
</dbReference>
<gene>
    <name evidence="8 10" type="primary">proB</name>
    <name evidence="10" type="ORF">DDV96_00605</name>
</gene>
<dbReference type="EMBL" id="QEHR01000001">
    <property type="protein sequence ID" value="PVW17428.1"/>
    <property type="molecule type" value="Genomic_DNA"/>
</dbReference>